<dbReference type="GO" id="GO:0042910">
    <property type="term" value="F:xenobiotic transmembrane transporter activity"/>
    <property type="evidence" value="ECO:0007669"/>
    <property type="project" value="InterPro"/>
</dbReference>
<feature type="transmembrane region" description="Helical" evidence="8">
    <location>
        <begin position="151"/>
        <end position="172"/>
    </location>
</feature>
<dbReference type="EMBL" id="VDLU01000001">
    <property type="protein sequence ID" value="TNJ29327.1"/>
    <property type="molecule type" value="Genomic_DNA"/>
</dbReference>
<feature type="transmembrane region" description="Helical" evidence="8">
    <location>
        <begin position="508"/>
        <end position="528"/>
    </location>
</feature>
<comment type="similarity">
    <text evidence="2">Belongs to the multi antimicrobial extrusion (MATE) (TC 2.A.66.1) family.</text>
</comment>
<feature type="transmembrane region" description="Helical" evidence="8">
    <location>
        <begin position="192"/>
        <end position="212"/>
    </location>
</feature>
<feature type="transmembrane region" description="Helical" evidence="8">
    <location>
        <begin position="362"/>
        <end position="386"/>
    </location>
</feature>
<dbReference type="SUPFAM" id="SSF81665">
    <property type="entry name" value="Calcium ATPase, transmembrane domain M"/>
    <property type="match status" value="1"/>
</dbReference>
<feature type="transmembrane region" description="Helical" evidence="8">
    <location>
        <begin position="442"/>
        <end position="471"/>
    </location>
</feature>
<evidence type="ECO:0000313" key="9">
    <source>
        <dbReference type="EMBL" id="TNJ29327.1"/>
    </source>
</evidence>
<dbReference type="AlphaFoldDB" id="A0A4Z1T830"/>
<comment type="subcellular location">
    <subcellularLocation>
        <location evidence="1">Cell membrane</location>
        <topology evidence="1">Multi-pass membrane protein</topology>
    </subcellularLocation>
</comment>
<protein>
    <submittedName>
        <fullName evidence="9">Na+ driven multidrug efflux pump</fullName>
    </submittedName>
</protein>
<dbReference type="Pfam" id="PF01554">
    <property type="entry name" value="MatE"/>
    <property type="match status" value="2"/>
</dbReference>
<sequence>MSEISPSLKAARDEAAISQGTRPTSLQNVHSILDDQVISNTQITHPDLPLGDDGSEEYRRLGKGHPFKTLVVQSLGPLMFNFFTALNTMIISVYVTKALPNANAALSAITIANIPECIANAFAWALFIGCSCTVGRYLGAGDVRSAQAAAIHAFVLGLSGSVGLLLILLFTVKPLLRSTSSEEYSADILDLALRYIVVLIFAVPVTTVYFSLTGIAAGSGMVTLVTVMAVLEIVLTLGLFCPLYLFAVKPLGIAGASLGIVTTRLLLSCVYLWFYIKKMTVRMNWKLICEYRTTKFIREVLSVGVIDMISSLSATVILGIISSFIAQLGTGYARTYYKDSTQEEQKGIYEEVIAAWGCLNRVYSMAVMISFGITGGYLPAASYALGRKHYRRFIQLTWYCFAYDCTALLLFSIIFIIVIPWFCKVFSNTNTYVDLSISTVRIMLATGVILPFQFIITTICQACLMTLVGIILGLTTQVALLPLSFIIIFYACRHFIAPNVKLRINLNMLAFTFNDVLSAIISMGVWCVPMRKYKRLAAEQEALQGNASFIPTSQISHSPPA</sequence>
<accession>A0A4Z1T830</accession>
<keyword evidence="3" id="KW-0813">Transport</keyword>
<proteinExistence type="inferred from homology"/>
<keyword evidence="10" id="KW-1185">Reference proteome</keyword>
<feature type="transmembrane region" description="Helical" evidence="8">
    <location>
        <begin position="478"/>
        <end position="496"/>
    </location>
</feature>
<keyword evidence="4" id="KW-1003">Cell membrane</keyword>
<evidence type="ECO:0000256" key="8">
    <source>
        <dbReference type="SAM" id="Phobius"/>
    </source>
</evidence>
<dbReference type="Proteomes" id="UP000315496">
    <property type="component" value="Chromosome 1"/>
</dbReference>
<feature type="transmembrane region" description="Helical" evidence="8">
    <location>
        <begin position="398"/>
        <end position="422"/>
    </location>
</feature>
<dbReference type="PANTHER" id="PTHR43549">
    <property type="entry name" value="MULTIDRUG RESISTANCE PROTEIN YPNP-RELATED"/>
    <property type="match status" value="1"/>
</dbReference>
<keyword evidence="6 8" id="KW-1133">Transmembrane helix</keyword>
<evidence type="ECO:0000256" key="1">
    <source>
        <dbReference type="ARBA" id="ARBA00004651"/>
    </source>
</evidence>
<comment type="caution">
    <text evidence="9">The sequence shown here is derived from an EMBL/GenBank/DDBJ whole genome shotgun (WGS) entry which is preliminary data.</text>
</comment>
<evidence type="ECO:0000256" key="5">
    <source>
        <dbReference type="ARBA" id="ARBA00022692"/>
    </source>
</evidence>
<feature type="transmembrane region" description="Helical" evidence="8">
    <location>
        <begin position="224"/>
        <end position="247"/>
    </location>
</feature>
<dbReference type="PANTHER" id="PTHR43549:SF2">
    <property type="entry name" value="MULTIDRUG RESISTANCE PROTEIN NORM-RELATED"/>
    <property type="match status" value="1"/>
</dbReference>
<evidence type="ECO:0000256" key="6">
    <source>
        <dbReference type="ARBA" id="ARBA00022989"/>
    </source>
</evidence>
<reference evidence="9 10" key="1">
    <citation type="submission" date="2019-05" db="EMBL/GenBank/DDBJ databases">
        <title>The compact genome of Giardia muris reveals important steps in the evolution of intestinal protozoan parasites.</title>
        <authorList>
            <person name="Xu F."/>
            <person name="Jimenez-Gonzalez A."/>
            <person name="Einarsson E."/>
            <person name="Astvaldsson A."/>
            <person name="Peirasmaki D."/>
            <person name="Eckmann L."/>
            <person name="Andersson J.O."/>
            <person name="Svard S.G."/>
            <person name="Jerlstrom-Hultqvist J."/>
        </authorList>
    </citation>
    <scope>NUCLEOTIDE SEQUENCE [LARGE SCALE GENOMIC DNA]</scope>
    <source>
        <strain evidence="9 10">Roberts-Thomson</strain>
    </source>
</reference>
<dbReference type="GO" id="GO:0005886">
    <property type="term" value="C:plasma membrane"/>
    <property type="evidence" value="ECO:0007669"/>
    <property type="project" value="UniProtKB-SubCell"/>
</dbReference>
<dbReference type="VEuPathDB" id="GiardiaDB:GMRT_10986"/>
<keyword evidence="5 8" id="KW-0812">Transmembrane</keyword>
<organism evidence="9 10">
    <name type="scientific">Giardia muris</name>
    <dbReference type="NCBI Taxonomy" id="5742"/>
    <lineage>
        <taxon>Eukaryota</taxon>
        <taxon>Metamonada</taxon>
        <taxon>Diplomonadida</taxon>
        <taxon>Hexamitidae</taxon>
        <taxon>Giardiinae</taxon>
        <taxon>Giardia</taxon>
    </lineage>
</organism>
<keyword evidence="7 8" id="KW-0472">Membrane</keyword>
<feature type="transmembrane region" description="Helical" evidence="8">
    <location>
        <begin position="300"/>
        <end position="326"/>
    </location>
</feature>
<evidence type="ECO:0000313" key="10">
    <source>
        <dbReference type="Proteomes" id="UP000315496"/>
    </source>
</evidence>
<feature type="transmembrane region" description="Helical" evidence="8">
    <location>
        <begin position="253"/>
        <end position="276"/>
    </location>
</feature>
<name>A0A4Z1T830_GIAMU</name>
<dbReference type="InterPro" id="IPR052031">
    <property type="entry name" value="Membrane_Transporter-Flippase"/>
</dbReference>
<dbReference type="InterPro" id="IPR023298">
    <property type="entry name" value="ATPase_P-typ_TM_dom_sf"/>
</dbReference>
<dbReference type="GO" id="GO:0015297">
    <property type="term" value="F:antiporter activity"/>
    <property type="evidence" value="ECO:0007669"/>
    <property type="project" value="InterPro"/>
</dbReference>
<evidence type="ECO:0000256" key="3">
    <source>
        <dbReference type="ARBA" id="ARBA00022448"/>
    </source>
</evidence>
<evidence type="ECO:0000256" key="4">
    <source>
        <dbReference type="ARBA" id="ARBA00022475"/>
    </source>
</evidence>
<feature type="transmembrane region" description="Helical" evidence="8">
    <location>
        <begin position="70"/>
        <end position="95"/>
    </location>
</feature>
<gene>
    <name evidence="9" type="ORF">GMRT_10986</name>
</gene>
<dbReference type="InterPro" id="IPR002528">
    <property type="entry name" value="MATE_fam"/>
</dbReference>
<dbReference type="OrthoDB" id="10257100at2759"/>
<evidence type="ECO:0000256" key="7">
    <source>
        <dbReference type="ARBA" id="ARBA00023136"/>
    </source>
</evidence>
<evidence type="ECO:0000256" key="2">
    <source>
        <dbReference type="ARBA" id="ARBA00010199"/>
    </source>
</evidence>